<dbReference type="SMART" id="SM00293">
    <property type="entry name" value="PWWP"/>
    <property type="match status" value="1"/>
</dbReference>
<feature type="domain" description="PWWP" evidence="2">
    <location>
        <begin position="38"/>
        <end position="99"/>
    </location>
</feature>
<dbReference type="FunCoup" id="A0A1Q3CQA6">
    <property type="interactions" value="151"/>
</dbReference>
<dbReference type="PANTHER" id="PTHR42851:SF19">
    <property type="entry name" value="PWWP DOMAIN-CONTAINING PROTEIN 2-RELATED"/>
    <property type="match status" value="1"/>
</dbReference>
<dbReference type="InParanoid" id="A0A1Q3CQA6"/>
<dbReference type="EMBL" id="BDDD01002589">
    <property type="protein sequence ID" value="GAV82273.1"/>
    <property type="molecule type" value="Genomic_DNA"/>
</dbReference>
<feature type="non-terminal residue" evidence="3">
    <location>
        <position position="684"/>
    </location>
</feature>
<feature type="compositionally biased region" description="Basic and acidic residues" evidence="1">
    <location>
        <begin position="398"/>
        <end position="410"/>
    </location>
</feature>
<dbReference type="STRING" id="3775.A0A1Q3CQA6"/>
<accession>A0A1Q3CQA6</accession>
<dbReference type="CDD" id="cd05162">
    <property type="entry name" value="PWWP"/>
    <property type="match status" value="1"/>
</dbReference>
<dbReference type="SUPFAM" id="SSF63748">
    <property type="entry name" value="Tudor/PWWP/MBT"/>
    <property type="match status" value="1"/>
</dbReference>
<dbReference type="OrthoDB" id="62853at2759"/>
<dbReference type="PROSITE" id="PS50812">
    <property type="entry name" value="PWWP"/>
    <property type="match status" value="1"/>
</dbReference>
<dbReference type="InterPro" id="IPR000313">
    <property type="entry name" value="PWWP_dom"/>
</dbReference>
<name>A0A1Q3CQA6_CEPFO</name>
<gene>
    <name evidence="3" type="ORF">CFOL_v3_25725</name>
</gene>
<dbReference type="PANTHER" id="PTHR42851">
    <property type="entry name" value="ALDOLASE-RELATED"/>
    <property type="match status" value="1"/>
</dbReference>
<feature type="region of interest" description="Disordered" evidence="1">
    <location>
        <begin position="303"/>
        <end position="322"/>
    </location>
</feature>
<protein>
    <submittedName>
        <fullName evidence="3">PWWP domain-containing protein</fullName>
    </submittedName>
</protein>
<keyword evidence="4" id="KW-1185">Reference proteome</keyword>
<feature type="region of interest" description="Disordered" evidence="1">
    <location>
        <begin position="394"/>
        <end position="417"/>
    </location>
</feature>
<evidence type="ECO:0000313" key="3">
    <source>
        <dbReference type="EMBL" id="GAV82273.1"/>
    </source>
</evidence>
<evidence type="ECO:0000256" key="1">
    <source>
        <dbReference type="SAM" id="MobiDB-lite"/>
    </source>
</evidence>
<feature type="region of interest" description="Disordered" evidence="1">
    <location>
        <begin position="511"/>
        <end position="530"/>
    </location>
</feature>
<feature type="region of interest" description="Disordered" evidence="1">
    <location>
        <begin position="659"/>
        <end position="684"/>
    </location>
</feature>
<dbReference type="InterPro" id="IPR053063">
    <property type="entry name" value="PWWP_domain_containing_PDP"/>
</dbReference>
<dbReference type="Proteomes" id="UP000187406">
    <property type="component" value="Unassembled WGS sequence"/>
</dbReference>
<organism evidence="3 4">
    <name type="scientific">Cephalotus follicularis</name>
    <name type="common">Albany pitcher plant</name>
    <dbReference type="NCBI Taxonomy" id="3775"/>
    <lineage>
        <taxon>Eukaryota</taxon>
        <taxon>Viridiplantae</taxon>
        <taxon>Streptophyta</taxon>
        <taxon>Embryophyta</taxon>
        <taxon>Tracheophyta</taxon>
        <taxon>Spermatophyta</taxon>
        <taxon>Magnoliopsida</taxon>
        <taxon>eudicotyledons</taxon>
        <taxon>Gunneridae</taxon>
        <taxon>Pentapetalae</taxon>
        <taxon>rosids</taxon>
        <taxon>fabids</taxon>
        <taxon>Oxalidales</taxon>
        <taxon>Cephalotaceae</taxon>
        <taxon>Cephalotus</taxon>
    </lineage>
</organism>
<dbReference type="Pfam" id="PF00855">
    <property type="entry name" value="PWWP"/>
    <property type="match status" value="1"/>
</dbReference>
<comment type="caution">
    <text evidence="3">The sequence shown here is derived from an EMBL/GenBank/DDBJ whole genome shotgun (WGS) entry which is preliminary data.</text>
</comment>
<dbReference type="AlphaFoldDB" id="A0A1Q3CQA6"/>
<proteinExistence type="predicted"/>
<feature type="compositionally biased region" description="Basic and acidic residues" evidence="1">
    <location>
        <begin position="675"/>
        <end position="684"/>
    </location>
</feature>
<evidence type="ECO:0000313" key="4">
    <source>
        <dbReference type="Proteomes" id="UP000187406"/>
    </source>
</evidence>
<feature type="non-terminal residue" evidence="3">
    <location>
        <position position="1"/>
    </location>
</feature>
<dbReference type="Gene3D" id="2.30.30.140">
    <property type="match status" value="1"/>
</dbReference>
<feature type="region of interest" description="Disordered" evidence="1">
    <location>
        <begin position="242"/>
        <end position="294"/>
    </location>
</feature>
<sequence>ESDELNLVVDLHTYVGDGGDKSRDMDAEMTASKPGFCVSDLVWGKVRSHPWWPGQIFDASAASVKAKKYFKKDGYLIAYFGDQTFAWNEASRIKPFRPHFSQMEKQSSSPDFHYAVSCALEEVSRRVELGLACSCISEEVYAKIKTQIIVNAGIREESSRREVGDIFSSAASFEPVKPIGFIKELARQPLGGVDKMEFTTAHAQLQAFYLWKGYTQLPEVKMLGGLLESDEDIPLLSEVKHGDKLTEDASPGLKNDEVTENVAPEKGKLKSQDGSSGKRKHISGNSMHPSKKEKSLLELMAERRSSVSNGKKGSDSKTGCKLISSYSGKKRKLVESISDDYVEKLWKGQVSLGTDKSSQVKQTFRVGNSILKVASQLNGGSPVLKNSAEIAQKTAVNRSKEKSLSRRSQGENHLTSENSSDEILSQLFLAARDPMRKHSFLISIVSFFSKFRNSVSLDPSGARDHEQSSAPMVGGDMGENLNWLENTEASELDNVRESYCTDRILVSVPEGQLSPKNQNEGGEFQPETPSEKGVLVSETQAAIQLSPTTDFERKIVGGNQNLEAGKPVGHLENSQDEETSPTALILNFTDLDSVPSETNLNSIFSRYGPLNESETEVLKKSSRAKVVFKRRADAETAFSSAGKYSTFGPSLVSYRLRYMPSTPSKASPNPKRSRKDATPVERNA</sequence>
<reference evidence="4" key="1">
    <citation type="submission" date="2016-04" db="EMBL/GenBank/DDBJ databases">
        <title>Cephalotus genome sequencing.</title>
        <authorList>
            <person name="Fukushima K."/>
            <person name="Hasebe M."/>
            <person name="Fang X."/>
        </authorList>
    </citation>
    <scope>NUCLEOTIDE SEQUENCE [LARGE SCALE GENOMIC DNA]</scope>
    <source>
        <strain evidence="4">cv. St1</strain>
    </source>
</reference>
<evidence type="ECO:0000259" key="2">
    <source>
        <dbReference type="PROSITE" id="PS50812"/>
    </source>
</evidence>